<accession>A0A840PF95</accession>
<dbReference type="AlphaFoldDB" id="A0A840PF95"/>
<comment type="function">
    <text evidence="13">Catalyzes the aldol cleavage of 4-hydroxy-4-methyl-2-oxoglutarate (HMG) into 2 molecules of pyruvate. Also contains a secondary oxaloacetate (OAA) decarboxylase activity due to the common pyruvate enolate transition state formed following C-C bond cleavage in the retro-aldol and decarboxylation reactions.</text>
</comment>
<name>A0A840PF95_9ACTN</name>
<feature type="binding site" evidence="18">
    <location>
        <begin position="96"/>
        <end position="99"/>
    </location>
    <ligand>
        <name>substrate</name>
    </ligand>
</feature>
<evidence type="ECO:0000256" key="2">
    <source>
        <dbReference type="ARBA" id="ARBA00001946"/>
    </source>
</evidence>
<dbReference type="FunFam" id="3.50.30.40:FF:000002">
    <property type="entry name" value="4-carboxy-4-hydroxy-2-oxoadipate aldolase/oxaloacetate decarboxylase"/>
    <property type="match status" value="1"/>
</dbReference>
<feature type="binding site" evidence="18">
    <location>
        <position position="118"/>
    </location>
    <ligand>
        <name>substrate</name>
    </ligand>
</feature>
<evidence type="ECO:0000256" key="17">
    <source>
        <dbReference type="ARBA" id="ARBA00061585"/>
    </source>
</evidence>
<dbReference type="InterPro" id="IPR036704">
    <property type="entry name" value="RraA/RraA-like_sf"/>
</dbReference>
<dbReference type="GO" id="GO:0032787">
    <property type="term" value="P:monocarboxylic acid metabolic process"/>
    <property type="evidence" value="ECO:0007669"/>
    <property type="project" value="UniProtKB-ARBA"/>
</dbReference>
<evidence type="ECO:0000256" key="14">
    <source>
        <dbReference type="ARBA" id="ARBA00030169"/>
    </source>
</evidence>
<dbReference type="Proteomes" id="UP000578449">
    <property type="component" value="Unassembled WGS sequence"/>
</dbReference>
<dbReference type="EMBL" id="JACHGN010000015">
    <property type="protein sequence ID" value="MBB5136613.1"/>
    <property type="molecule type" value="Genomic_DNA"/>
</dbReference>
<sequence length="233" mass="24126">MAGHYVVRNVTRPDPDVVRGLRDAGVATAHEAAGRTGLVDPAVRPRQDGAVIAGPAVTVSCHPGDNLMIHAAVEMCREGDVLVVTVTSPSTDGMFGELLATSLAARGVIGLVTDAGVRDIATLRAMGFPVWARAVSAQGTVKASPGSVNVPVVCGGQLVRPGDVVIADDDGVMCVPRRSAAGVLERSRARLAAEEDKREALRSGVLGVDMYGLRDLLAELGVQYVDDLPEDAG</sequence>
<feature type="binding site" evidence="18">
    <location>
        <position position="119"/>
    </location>
    <ligand>
        <name>Mg(2+)</name>
        <dbReference type="ChEBI" id="CHEBI:18420"/>
    </ligand>
</feature>
<dbReference type="PANTHER" id="PTHR33254:SF16">
    <property type="entry name" value="BLR3842 PROTEIN"/>
    <property type="match status" value="1"/>
</dbReference>
<comment type="similarity">
    <text evidence="17">Belongs to the LigK/PcmE family.</text>
</comment>
<keyword evidence="12 19" id="KW-0456">Lyase</keyword>
<dbReference type="GO" id="GO:0019336">
    <property type="term" value="P:phenol-containing compound catabolic process"/>
    <property type="evidence" value="ECO:0007669"/>
    <property type="project" value="UniProtKB-ARBA"/>
</dbReference>
<dbReference type="EC" id="4.1.3.17" evidence="7"/>
<dbReference type="EC" id="4.1.1.112" evidence="8"/>
<evidence type="ECO:0000256" key="1">
    <source>
        <dbReference type="ARBA" id="ARBA00001342"/>
    </source>
</evidence>
<comment type="cofactor">
    <cofactor evidence="2 18">
        <name>Mg(2+)</name>
        <dbReference type="ChEBI" id="CHEBI:18420"/>
    </cofactor>
</comment>
<evidence type="ECO:0000313" key="20">
    <source>
        <dbReference type="Proteomes" id="UP000578449"/>
    </source>
</evidence>
<comment type="subunit">
    <text evidence="5">Homotrimer.</text>
</comment>
<reference evidence="19 20" key="1">
    <citation type="submission" date="2020-08" db="EMBL/GenBank/DDBJ databases">
        <title>Genomic Encyclopedia of Type Strains, Phase IV (KMG-IV): sequencing the most valuable type-strain genomes for metagenomic binning, comparative biology and taxonomic classification.</title>
        <authorList>
            <person name="Goeker M."/>
        </authorList>
    </citation>
    <scope>NUCLEOTIDE SEQUENCE [LARGE SCALE GENOMIC DNA]</scope>
    <source>
        <strain evidence="19 20">DSM 45615</strain>
    </source>
</reference>
<evidence type="ECO:0000256" key="4">
    <source>
        <dbReference type="ARBA" id="ARBA00008621"/>
    </source>
</evidence>
<dbReference type="PANTHER" id="PTHR33254">
    <property type="entry name" value="4-HYDROXY-4-METHYL-2-OXOGLUTARATE ALDOLASE 3-RELATED"/>
    <property type="match status" value="1"/>
</dbReference>
<dbReference type="GO" id="GO:0008948">
    <property type="term" value="F:oxaloacetate decarboxylase activity"/>
    <property type="evidence" value="ECO:0007669"/>
    <property type="project" value="UniProtKB-EC"/>
</dbReference>
<dbReference type="GO" id="GO:0046395">
    <property type="term" value="P:carboxylic acid catabolic process"/>
    <property type="evidence" value="ECO:0007669"/>
    <property type="project" value="UniProtKB-ARBA"/>
</dbReference>
<protein>
    <recommendedName>
        <fullName evidence="9">Putative 4-hydroxy-4-methyl-2-oxoglutarate aldolase</fullName>
        <ecNumber evidence="8">4.1.1.112</ecNumber>
        <ecNumber evidence="7">4.1.3.17</ecNumber>
    </recommendedName>
    <alternativeName>
        <fullName evidence="15">Oxaloacetate decarboxylase</fullName>
    </alternativeName>
    <alternativeName>
        <fullName evidence="14">RraA-like protein</fullName>
    </alternativeName>
</protein>
<comment type="caution">
    <text evidence="19">The sequence shown here is derived from an EMBL/GenBank/DDBJ whole genome shotgun (WGS) entry which is preliminary data.</text>
</comment>
<comment type="catalytic activity">
    <reaction evidence="1">
        <text>4-hydroxy-4-methyl-2-oxoglutarate = 2 pyruvate</text>
        <dbReference type="Rhea" id="RHEA:22748"/>
        <dbReference type="ChEBI" id="CHEBI:15361"/>
        <dbReference type="ChEBI" id="CHEBI:58276"/>
        <dbReference type="EC" id="4.1.3.17"/>
    </reaction>
</comment>
<evidence type="ECO:0000256" key="9">
    <source>
        <dbReference type="ARBA" id="ARBA00016549"/>
    </source>
</evidence>
<evidence type="ECO:0000256" key="3">
    <source>
        <dbReference type="ARBA" id="ARBA00001968"/>
    </source>
</evidence>
<evidence type="ECO:0000256" key="18">
    <source>
        <dbReference type="PIRSR" id="PIRSR605493-1"/>
    </source>
</evidence>
<organism evidence="19 20">
    <name type="scientific">Thermocatellispora tengchongensis</name>
    <dbReference type="NCBI Taxonomy" id="1073253"/>
    <lineage>
        <taxon>Bacteria</taxon>
        <taxon>Bacillati</taxon>
        <taxon>Actinomycetota</taxon>
        <taxon>Actinomycetes</taxon>
        <taxon>Streptosporangiales</taxon>
        <taxon>Streptosporangiaceae</taxon>
        <taxon>Thermocatellispora</taxon>
    </lineage>
</organism>
<dbReference type="GO" id="GO:0047443">
    <property type="term" value="F:4-hydroxy-4-methyl-2-oxoglutarate aldolase activity"/>
    <property type="evidence" value="ECO:0007669"/>
    <property type="project" value="UniProtKB-EC"/>
</dbReference>
<keyword evidence="10 18" id="KW-0479">Metal-binding</keyword>
<evidence type="ECO:0000313" key="19">
    <source>
        <dbReference type="EMBL" id="MBB5136613.1"/>
    </source>
</evidence>
<comment type="cofactor">
    <cofactor evidence="3">
        <name>a divalent metal cation</name>
        <dbReference type="ChEBI" id="CHEBI:60240"/>
    </cofactor>
</comment>
<dbReference type="GO" id="GO:0046872">
    <property type="term" value="F:metal ion binding"/>
    <property type="evidence" value="ECO:0007669"/>
    <property type="project" value="UniProtKB-KW"/>
</dbReference>
<keyword evidence="20" id="KW-1185">Reference proteome</keyword>
<proteinExistence type="inferred from homology"/>
<dbReference type="Gene3D" id="3.50.30.40">
    <property type="entry name" value="Ribonuclease E inhibitor RraA/RraA-like"/>
    <property type="match status" value="1"/>
</dbReference>
<dbReference type="SUPFAM" id="SSF89562">
    <property type="entry name" value="RraA-like"/>
    <property type="match status" value="1"/>
</dbReference>
<dbReference type="NCBIfam" id="NF006731">
    <property type="entry name" value="PRK09262.1"/>
    <property type="match status" value="1"/>
</dbReference>
<keyword evidence="11 18" id="KW-0460">Magnesium</keyword>
<dbReference type="RefSeq" id="WP_185053508.1">
    <property type="nucleotide sequence ID" value="NZ_BAABIX010000008.1"/>
</dbReference>
<evidence type="ECO:0000256" key="6">
    <source>
        <dbReference type="ARBA" id="ARBA00011643"/>
    </source>
</evidence>
<evidence type="ECO:0000256" key="5">
    <source>
        <dbReference type="ARBA" id="ARBA00011233"/>
    </source>
</evidence>
<comment type="subunit">
    <text evidence="6">Homohexamer.</text>
</comment>
<evidence type="ECO:0000256" key="8">
    <source>
        <dbReference type="ARBA" id="ARBA00012947"/>
    </source>
</evidence>
<dbReference type="InterPro" id="IPR005493">
    <property type="entry name" value="RraA/RraA-like"/>
</dbReference>
<evidence type="ECO:0000256" key="12">
    <source>
        <dbReference type="ARBA" id="ARBA00023239"/>
    </source>
</evidence>
<gene>
    <name evidence="19" type="ORF">HNP84_006364</name>
</gene>
<dbReference type="CDD" id="cd16841">
    <property type="entry name" value="RraA_family"/>
    <property type="match status" value="1"/>
</dbReference>
<evidence type="ECO:0000256" key="15">
    <source>
        <dbReference type="ARBA" id="ARBA00032305"/>
    </source>
</evidence>
<comment type="similarity">
    <text evidence="4">Belongs to the class II aldolase/RraA-like family.</text>
</comment>
<evidence type="ECO:0000256" key="16">
    <source>
        <dbReference type="ARBA" id="ARBA00047973"/>
    </source>
</evidence>
<evidence type="ECO:0000256" key="11">
    <source>
        <dbReference type="ARBA" id="ARBA00022842"/>
    </source>
</evidence>
<evidence type="ECO:0000256" key="10">
    <source>
        <dbReference type="ARBA" id="ARBA00022723"/>
    </source>
</evidence>
<evidence type="ECO:0000256" key="7">
    <source>
        <dbReference type="ARBA" id="ARBA00012213"/>
    </source>
</evidence>
<evidence type="ECO:0000256" key="13">
    <source>
        <dbReference type="ARBA" id="ARBA00025046"/>
    </source>
</evidence>
<comment type="catalytic activity">
    <reaction evidence="16">
        <text>oxaloacetate + H(+) = pyruvate + CO2</text>
        <dbReference type="Rhea" id="RHEA:15641"/>
        <dbReference type="ChEBI" id="CHEBI:15361"/>
        <dbReference type="ChEBI" id="CHEBI:15378"/>
        <dbReference type="ChEBI" id="CHEBI:16452"/>
        <dbReference type="ChEBI" id="CHEBI:16526"/>
        <dbReference type="EC" id="4.1.1.112"/>
    </reaction>
</comment>
<dbReference type="Pfam" id="PF03737">
    <property type="entry name" value="RraA-like"/>
    <property type="match status" value="1"/>
</dbReference>